<sequence length="307" mass="32767">MQGSDQPPVITLDLPASTTMAGALPEGPPPSPGGSNVTNLSSNRGLTRDKQSLQVDAPAMLCRRNHLMVSAIVVSAPDTNAGALPAGPPPCPGGSNETNHGPNRACTNENERWEGDARDTHKHTLLTLDLPASTTMAGALPEGPPPSPGGSNVTNLSSNRGLTRDKQSLQVDAPAMLCRRNHLMVSAIVVSAPDTNAGALPAGPPPCPGGSNETNHGPNRACTNENERWEGDARDTHKHTLRGVRHQAIGSTTIPPLRTTTSHSYDQHEPLNNEPRPLKQPMNRIHAKRIKTVRCTYEYMHDHEHKP</sequence>
<gene>
    <name evidence="2" type="ORF">F511_42949</name>
</gene>
<evidence type="ECO:0000313" key="2">
    <source>
        <dbReference type="EMBL" id="KZV36571.1"/>
    </source>
</evidence>
<feature type="region of interest" description="Disordered" evidence="1">
    <location>
        <begin position="253"/>
        <end position="279"/>
    </location>
</feature>
<feature type="compositionally biased region" description="Polar residues" evidence="1">
    <location>
        <begin position="152"/>
        <end position="161"/>
    </location>
</feature>
<name>A0A2Z7BPQ6_9LAMI</name>
<accession>A0A2Z7BPQ6</accession>
<feature type="compositionally biased region" description="Polar residues" evidence="1">
    <location>
        <begin position="253"/>
        <end position="264"/>
    </location>
</feature>
<keyword evidence="3" id="KW-1185">Reference proteome</keyword>
<reference evidence="2 3" key="1">
    <citation type="journal article" date="2015" name="Proc. Natl. Acad. Sci. U.S.A.">
        <title>The resurrection genome of Boea hygrometrica: A blueprint for survival of dehydration.</title>
        <authorList>
            <person name="Xiao L."/>
            <person name="Yang G."/>
            <person name="Zhang L."/>
            <person name="Yang X."/>
            <person name="Zhao S."/>
            <person name="Ji Z."/>
            <person name="Zhou Q."/>
            <person name="Hu M."/>
            <person name="Wang Y."/>
            <person name="Chen M."/>
            <person name="Xu Y."/>
            <person name="Jin H."/>
            <person name="Xiao X."/>
            <person name="Hu G."/>
            <person name="Bao F."/>
            <person name="Hu Y."/>
            <person name="Wan P."/>
            <person name="Li L."/>
            <person name="Deng X."/>
            <person name="Kuang T."/>
            <person name="Xiang C."/>
            <person name="Zhu J.K."/>
            <person name="Oliver M.J."/>
            <person name="He Y."/>
        </authorList>
    </citation>
    <scope>NUCLEOTIDE SEQUENCE [LARGE SCALE GENOMIC DNA]</scope>
    <source>
        <strain evidence="3">cv. XS01</strain>
    </source>
</reference>
<feature type="compositionally biased region" description="Polar residues" evidence="1">
    <location>
        <begin position="36"/>
        <end position="45"/>
    </location>
</feature>
<dbReference type="Proteomes" id="UP000250235">
    <property type="component" value="Unassembled WGS sequence"/>
</dbReference>
<proteinExistence type="predicted"/>
<dbReference type="EMBL" id="KV003508">
    <property type="protein sequence ID" value="KZV36571.1"/>
    <property type="molecule type" value="Genomic_DNA"/>
</dbReference>
<protein>
    <submittedName>
        <fullName evidence="2">Uncharacterized protein</fullName>
    </submittedName>
</protein>
<dbReference type="AlphaFoldDB" id="A0A2Z7BPQ6"/>
<evidence type="ECO:0000256" key="1">
    <source>
        <dbReference type="SAM" id="MobiDB-lite"/>
    </source>
</evidence>
<feature type="region of interest" description="Disordered" evidence="1">
    <location>
        <begin position="1"/>
        <end position="49"/>
    </location>
</feature>
<evidence type="ECO:0000313" key="3">
    <source>
        <dbReference type="Proteomes" id="UP000250235"/>
    </source>
</evidence>
<feature type="region of interest" description="Disordered" evidence="1">
    <location>
        <begin position="135"/>
        <end position="161"/>
    </location>
</feature>
<organism evidence="2 3">
    <name type="scientific">Dorcoceras hygrometricum</name>
    <dbReference type="NCBI Taxonomy" id="472368"/>
    <lineage>
        <taxon>Eukaryota</taxon>
        <taxon>Viridiplantae</taxon>
        <taxon>Streptophyta</taxon>
        <taxon>Embryophyta</taxon>
        <taxon>Tracheophyta</taxon>
        <taxon>Spermatophyta</taxon>
        <taxon>Magnoliopsida</taxon>
        <taxon>eudicotyledons</taxon>
        <taxon>Gunneridae</taxon>
        <taxon>Pentapetalae</taxon>
        <taxon>asterids</taxon>
        <taxon>lamiids</taxon>
        <taxon>Lamiales</taxon>
        <taxon>Gesneriaceae</taxon>
        <taxon>Didymocarpoideae</taxon>
        <taxon>Trichosporeae</taxon>
        <taxon>Loxocarpinae</taxon>
        <taxon>Dorcoceras</taxon>
    </lineage>
</organism>